<name>A0A9D2INI1_9ACTN</name>
<gene>
    <name evidence="1" type="ORF">IAA22_00615</name>
</gene>
<accession>A0A9D2INI1</accession>
<sequence>MSVVLTYTSALEALRLPEYPDLASSWDERSGYLSERLPTVDELEHALADCPPLQQLSRPIHLLVSSDNTSHSSRLITRHVTRRAHPRDAFVRISGDVYVASPELIPLQMARRATDLDEALLMSELCGAYAVAENEQGGMLQRHGPLTTRGRIEAFLSRMRGCYGMGKVRSALPLVCADSGSPYESKLAIRLKANREIGGYGLKIVSMNEEISLEAIGRAFEERRIRKPDILVLAPPTIEPDPSMPFRGVAVDYKGKIHDEPSVAERDDTRRNELLAHGFKPYEIRKAHYDDIDYMDGIVTKIRRDLRLPSDDLAFGRDQRVALHDALELVDGVRWGRAAIPDPSDFR</sequence>
<reference evidence="1" key="2">
    <citation type="submission" date="2021-04" db="EMBL/GenBank/DDBJ databases">
        <authorList>
            <person name="Gilroy R."/>
        </authorList>
    </citation>
    <scope>NUCLEOTIDE SEQUENCE</scope>
    <source>
        <strain evidence="1">ChiHecolR3B27-1887</strain>
    </source>
</reference>
<comment type="caution">
    <text evidence="1">The sequence shown here is derived from an EMBL/GenBank/DDBJ whole genome shotgun (WGS) entry which is preliminary data.</text>
</comment>
<evidence type="ECO:0000313" key="1">
    <source>
        <dbReference type="EMBL" id="HIZ17608.1"/>
    </source>
</evidence>
<dbReference type="AlphaFoldDB" id="A0A9D2INI1"/>
<evidence type="ECO:0000313" key="2">
    <source>
        <dbReference type="Proteomes" id="UP000824029"/>
    </source>
</evidence>
<proteinExistence type="predicted"/>
<reference evidence="1" key="1">
    <citation type="journal article" date="2021" name="PeerJ">
        <title>Extensive microbial diversity within the chicken gut microbiome revealed by metagenomics and culture.</title>
        <authorList>
            <person name="Gilroy R."/>
            <person name="Ravi A."/>
            <person name="Getino M."/>
            <person name="Pursley I."/>
            <person name="Horton D.L."/>
            <person name="Alikhan N.F."/>
            <person name="Baker D."/>
            <person name="Gharbi K."/>
            <person name="Hall N."/>
            <person name="Watson M."/>
            <person name="Adriaenssens E.M."/>
            <person name="Foster-Nyarko E."/>
            <person name="Jarju S."/>
            <person name="Secka A."/>
            <person name="Antonio M."/>
            <person name="Oren A."/>
            <person name="Chaudhuri R.R."/>
            <person name="La Ragione R."/>
            <person name="Hildebrand F."/>
            <person name="Pallen M.J."/>
        </authorList>
    </citation>
    <scope>NUCLEOTIDE SEQUENCE</scope>
    <source>
        <strain evidence="1">ChiHecolR3B27-1887</strain>
    </source>
</reference>
<organism evidence="1 2">
    <name type="scientific">Candidatus Olsenella stercoravium</name>
    <dbReference type="NCBI Taxonomy" id="2838713"/>
    <lineage>
        <taxon>Bacteria</taxon>
        <taxon>Bacillati</taxon>
        <taxon>Actinomycetota</taxon>
        <taxon>Coriobacteriia</taxon>
        <taxon>Coriobacteriales</taxon>
        <taxon>Atopobiaceae</taxon>
        <taxon>Olsenella</taxon>
    </lineage>
</organism>
<dbReference type="EMBL" id="DXBZ01000017">
    <property type="protein sequence ID" value="HIZ17608.1"/>
    <property type="molecule type" value="Genomic_DNA"/>
</dbReference>
<dbReference type="Proteomes" id="UP000824029">
    <property type="component" value="Unassembled WGS sequence"/>
</dbReference>
<protein>
    <submittedName>
        <fullName evidence="1">Uncharacterized protein</fullName>
    </submittedName>
</protein>